<accession>Q97BR1</accession>
<dbReference type="OrthoDB" id="57108at2157"/>
<dbReference type="RefSeq" id="WP_010916649.1">
    <property type="nucleotide sequence ID" value="NC_002689.2"/>
</dbReference>
<keyword evidence="2" id="KW-1185">Reference proteome</keyword>
<dbReference type="EMBL" id="BA000011">
    <property type="protein sequence ID" value="BAB59536.1"/>
    <property type="molecule type" value="Genomic_DNA"/>
</dbReference>
<proteinExistence type="predicted"/>
<dbReference type="Proteomes" id="UP000001017">
    <property type="component" value="Chromosome"/>
</dbReference>
<dbReference type="AlphaFoldDB" id="Q97BR1"/>
<dbReference type="KEGG" id="tvo:TVG0380863"/>
<protein>
    <submittedName>
        <fullName evidence="1">TVG0380863 protein</fullName>
    </submittedName>
</protein>
<reference evidence="1 2" key="1">
    <citation type="journal article" date="1999" name="Proc. Jpn. Acad.">
        <title>Determination of the complete genomic DNA sequence of Thermoplasma volvanium GSS1.</title>
        <authorList>
            <person name="Kawashima T."/>
            <person name="Yamamoto Y."/>
            <person name="Aramaki H."/>
            <person name="Nunoshiba T."/>
            <person name="Kawamoto T."/>
            <person name="Watanabe K."/>
            <person name="Yamazaki M."/>
            <person name="Kanehori K."/>
            <person name="Amano N."/>
            <person name="Ohya Y."/>
            <person name="Makino K."/>
            <person name="Suzuki M."/>
        </authorList>
    </citation>
    <scope>NUCLEOTIDE SEQUENCE [LARGE SCALE GENOMIC DNA]</scope>
    <source>
        <strain evidence="2">ATCC 51530 / DSM 4299 / JCM 9571 / NBRC 15438 / GSS1</strain>
    </source>
</reference>
<dbReference type="eggNOG" id="arCOG05404">
    <property type="taxonomic scope" value="Archaea"/>
</dbReference>
<reference evidence="1 2" key="2">
    <citation type="journal article" date="2000" name="Proc. Natl. Acad. Sci. U.S.A.">
        <title>Archaeal adaptation to higher temperatures revealed by genomic sequence of Thermoplasma volcanium.</title>
        <authorList>
            <person name="Kawashima T."/>
            <person name="Amano N."/>
            <person name="Koike H."/>
            <person name="Makino S."/>
            <person name="Higuchi S."/>
            <person name="Kawashima-Ohya Y."/>
            <person name="Watanabe K."/>
            <person name="Yamazaki M."/>
            <person name="Kanehori K."/>
            <person name="Kawamoto T."/>
            <person name="Nunoshiba T."/>
            <person name="Yamamoto Y."/>
            <person name="Aramaki H."/>
            <person name="Makino K."/>
            <person name="Suzuki M."/>
        </authorList>
    </citation>
    <scope>NUCLEOTIDE SEQUENCE [LARGE SCALE GENOMIC DNA]</scope>
    <source>
        <strain evidence="2">ATCC 51530 / DSM 4299 / JCM 9571 / NBRC 15438 / GSS1</strain>
    </source>
</reference>
<gene>
    <name evidence="1" type="ORF">TVG0380863</name>
</gene>
<dbReference type="HOGENOM" id="CLU_2103361_0_0_2"/>
<dbReference type="GeneID" id="1440907"/>
<organism evidence="1 2">
    <name type="scientific">Thermoplasma volcanium (strain ATCC 51530 / DSM 4299 / JCM 9571 / NBRC 15438 / GSS1)</name>
    <dbReference type="NCBI Taxonomy" id="273116"/>
    <lineage>
        <taxon>Archaea</taxon>
        <taxon>Methanobacteriati</taxon>
        <taxon>Thermoplasmatota</taxon>
        <taxon>Thermoplasmata</taxon>
        <taxon>Thermoplasmatales</taxon>
        <taxon>Thermoplasmataceae</taxon>
        <taxon>Thermoplasma</taxon>
    </lineage>
</organism>
<evidence type="ECO:0000313" key="2">
    <source>
        <dbReference type="Proteomes" id="UP000001017"/>
    </source>
</evidence>
<dbReference type="PaxDb" id="273116-14324609"/>
<sequence length="114" mass="13350">MADSEQELFLCRCRHKAVKDIAKKIGVKKAYLEKLILKNIADTDSIMQRLVEGRTVKKLNPDISPIIRQYLEGNISAEELLRNDDVLDYIAVKIKDHHDRYMDCIRFIYKNITK</sequence>
<evidence type="ECO:0000313" key="1">
    <source>
        <dbReference type="EMBL" id="BAB59536.1"/>
    </source>
</evidence>
<name>Q97BR1_THEVO</name>